<proteinExistence type="inferred from homology"/>
<dbReference type="PANTHER" id="PTHR42718:SF9">
    <property type="entry name" value="MAJOR FACILITATOR SUPERFAMILY MULTIDRUG TRANSPORTER MFSC"/>
    <property type="match status" value="1"/>
</dbReference>
<feature type="transmembrane region" description="Helical" evidence="8">
    <location>
        <begin position="383"/>
        <end position="402"/>
    </location>
</feature>
<evidence type="ECO:0000256" key="7">
    <source>
        <dbReference type="ARBA" id="ARBA00023136"/>
    </source>
</evidence>
<dbReference type="NCBIfam" id="TIGR00711">
    <property type="entry name" value="efflux_EmrB"/>
    <property type="match status" value="1"/>
</dbReference>
<feature type="domain" description="Major facilitator superfamily (MFS) profile" evidence="9">
    <location>
        <begin position="25"/>
        <end position="519"/>
    </location>
</feature>
<dbReference type="PANTHER" id="PTHR42718">
    <property type="entry name" value="MAJOR FACILITATOR SUPERFAMILY MULTIDRUG TRANSPORTER MFSC"/>
    <property type="match status" value="1"/>
</dbReference>
<dbReference type="Gene3D" id="1.20.1250.20">
    <property type="entry name" value="MFS general substrate transporter like domains"/>
    <property type="match status" value="1"/>
</dbReference>
<evidence type="ECO:0000256" key="1">
    <source>
        <dbReference type="ARBA" id="ARBA00004651"/>
    </source>
</evidence>
<evidence type="ECO:0000259" key="9">
    <source>
        <dbReference type="PROSITE" id="PS50850"/>
    </source>
</evidence>
<keyword evidence="5 8" id="KW-0812">Transmembrane</keyword>
<dbReference type="AlphaFoldDB" id="A0A7G5IE86"/>
<comment type="subcellular location">
    <subcellularLocation>
        <location evidence="1">Cell membrane</location>
        <topology evidence="1">Multi-pass membrane protein</topology>
    </subcellularLocation>
</comment>
<dbReference type="GO" id="GO:0005886">
    <property type="term" value="C:plasma membrane"/>
    <property type="evidence" value="ECO:0007669"/>
    <property type="project" value="UniProtKB-SubCell"/>
</dbReference>
<feature type="transmembrane region" description="Helical" evidence="8">
    <location>
        <begin position="90"/>
        <end position="110"/>
    </location>
</feature>
<dbReference type="CDD" id="cd17503">
    <property type="entry name" value="MFS_LmrB_MDR_like"/>
    <property type="match status" value="1"/>
</dbReference>
<evidence type="ECO:0000313" key="10">
    <source>
        <dbReference type="EMBL" id="QMW21678.1"/>
    </source>
</evidence>
<evidence type="ECO:0000256" key="4">
    <source>
        <dbReference type="ARBA" id="ARBA00022475"/>
    </source>
</evidence>
<keyword evidence="4" id="KW-1003">Cell membrane</keyword>
<evidence type="ECO:0000256" key="3">
    <source>
        <dbReference type="ARBA" id="ARBA00022448"/>
    </source>
</evidence>
<feature type="transmembrane region" description="Helical" evidence="8">
    <location>
        <begin position="243"/>
        <end position="261"/>
    </location>
</feature>
<dbReference type="PROSITE" id="PS50850">
    <property type="entry name" value="MFS"/>
    <property type="match status" value="1"/>
</dbReference>
<feature type="transmembrane region" description="Helical" evidence="8">
    <location>
        <begin position="177"/>
        <end position="200"/>
    </location>
</feature>
<feature type="transmembrane region" description="Helical" evidence="8">
    <location>
        <begin position="414"/>
        <end position="431"/>
    </location>
</feature>
<sequence length="526" mass="55660">MAATAPSPPVPPAGGDLSPRLVWAGFLAMILGNFMAILDIQIVSSSLRDIQAGVSASNDEIAWIQTSYLIAEIIAIPLSGLLGRALSMRTLFTMSALGFTLASLLCALSWNIDSLIIFRALQGFLGGAMIPTTMAALFILFPPERRGPATVLIGMVSTIAPSIGPTIGGAITDSLGWHWLFLINLLPGLVAAGVVWTLSPLRSRDLSLLKRLDVWGLLGMAAMLGSLEYVLEEGPRQDWLADPMVRNVALLMLAGGGLFFWRAFTSPNPIVQLAVFRNRNFIVGCLVAAVVGIGLYGSVYLIPLFLGQIRGYNALQIGQTMFVSGLTMFMMAPVVGKLQRRIDARLLIGSGLAIAAFGLWLNAHLSPDAGFLQLLLPQALRGMGLMMAMIPMTVLALGTLPLDRVQDGSGLFSMMRNLGGALGLAIINTLLTDKANLHRTELATAVSTGHADVQGWLDGTAATLATQGVTDPQAGAIARLAALVEREVGTMAFNDVFLTMAVAFAIVLPLVMLARKPRAGDAPAGH</sequence>
<keyword evidence="3" id="KW-0813">Transport</keyword>
<gene>
    <name evidence="10" type="ORF">H3309_09635</name>
</gene>
<feature type="transmembrane region" description="Helical" evidence="8">
    <location>
        <begin position="62"/>
        <end position="83"/>
    </location>
</feature>
<accession>A0A7G5IE86</accession>
<dbReference type="InterPro" id="IPR036259">
    <property type="entry name" value="MFS_trans_sf"/>
</dbReference>
<dbReference type="InterPro" id="IPR004638">
    <property type="entry name" value="EmrB-like"/>
</dbReference>
<organism evidence="10 11">
    <name type="scientific">Sandaracinobacteroides saxicola</name>
    <dbReference type="NCBI Taxonomy" id="2759707"/>
    <lineage>
        <taxon>Bacteria</taxon>
        <taxon>Pseudomonadati</taxon>
        <taxon>Pseudomonadota</taxon>
        <taxon>Alphaproteobacteria</taxon>
        <taxon>Sphingomonadales</taxon>
        <taxon>Sphingosinicellaceae</taxon>
        <taxon>Sandaracinobacteroides</taxon>
    </lineage>
</organism>
<dbReference type="GO" id="GO:0022857">
    <property type="term" value="F:transmembrane transporter activity"/>
    <property type="evidence" value="ECO:0007669"/>
    <property type="project" value="InterPro"/>
</dbReference>
<protein>
    <submittedName>
        <fullName evidence="10">DHA2 family efflux MFS transporter permease subunit</fullName>
    </submittedName>
</protein>
<feature type="transmembrane region" description="Helical" evidence="8">
    <location>
        <begin position="314"/>
        <end position="334"/>
    </location>
</feature>
<dbReference type="RefSeq" id="WP_182294524.1">
    <property type="nucleotide sequence ID" value="NZ_CP059851.1"/>
</dbReference>
<reference evidence="10 11" key="1">
    <citation type="submission" date="2020-07" db="EMBL/GenBank/DDBJ databases">
        <title>Complete genome sequence for Sandaracinobacter sp. M6.</title>
        <authorList>
            <person name="Tang Y."/>
            <person name="Liu Q."/>
            <person name="Guo Z."/>
            <person name="Lei P."/>
            <person name="Huang B."/>
        </authorList>
    </citation>
    <scope>NUCLEOTIDE SEQUENCE [LARGE SCALE GENOMIC DNA]</scope>
    <source>
        <strain evidence="10 11">M6</strain>
    </source>
</reference>
<feature type="transmembrane region" description="Helical" evidence="8">
    <location>
        <begin position="151"/>
        <end position="171"/>
    </location>
</feature>
<keyword evidence="11" id="KW-1185">Reference proteome</keyword>
<evidence type="ECO:0000256" key="5">
    <source>
        <dbReference type="ARBA" id="ARBA00022692"/>
    </source>
</evidence>
<dbReference type="Pfam" id="PF07690">
    <property type="entry name" value="MFS_1"/>
    <property type="match status" value="1"/>
</dbReference>
<dbReference type="InterPro" id="IPR020846">
    <property type="entry name" value="MFS_dom"/>
</dbReference>
<evidence type="ECO:0000256" key="8">
    <source>
        <dbReference type="SAM" id="Phobius"/>
    </source>
</evidence>
<feature type="transmembrane region" description="Helical" evidence="8">
    <location>
        <begin position="496"/>
        <end position="514"/>
    </location>
</feature>
<feature type="transmembrane region" description="Helical" evidence="8">
    <location>
        <begin position="281"/>
        <end position="302"/>
    </location>
</feature>
<dbReference type="Proteomes" id="UP000515292">
    <property type="component" value="Chromosome"/>
</dbReference>
<dbReference type="SUPFAM" id="SSF103473">
    <property type="entry name" value="MFS general substrate transporter"/>
    <property type="match status" value="1"/>
</dbReference>
<feature type="transmembrane region" description="Helical" evidence="8">
    <location>
        <begin position="21"/>
        <end position="42"/>
    </location>
</feature>
<feature type="transmembrane region" description="Helical" evidence="8">
    <location>
        <begin position="116"/>
        <end position="139"/>
    </location>
</feature>
<dbReference type="KEGG" id="sand:H3309_09635"/>
<evidence type="ECO:0000256" key="6">
    <source>
        <dbReference type="ARBA" id="ARBA00022989"/>
    </source>
</evidence>
<dbReference type="InterPro" id="IPR011701">
    <property type="entry name" value="MFS"/>
</dbReference>
<evidence type="ECO:0000256" key="2">
    <source>
        <dbReference type="ARBA" id="ARBA00008537"/>
    </source>
</evidence>
<keyword evidence="7 8" id="KW-0472">Membrane</keyword>
<feature type="transmembrane region" description="Helical" evidence="8">
    <location>
        <begin position="346"/>
        <end position="363"/>
    </location>
</feature>
<comment type="similarity">
    <text evidence="2">Belongs to the major facilitator superfamily. EmrB family.</text>
</comment>
<keyword evidence="6 8" id="KW-1133">Transmembrane helix</keyword>
<feature type="transmembrane region" description="Helical" evidence="8">
    <location>
        <begin position="212"/>
        <end position="231"/>
    </location>
</feature>
<name>A0A7G5IE86_9SPHN</name>
<evidence type="ECO:0000313" key="11">
    <source>
        <dbReference type="Proteomes" id="UP000515292"/>
    </source>
</evidence>
<dbReference type="EMBL" id="CP059851">
    <property type="protein sequence ID" value="QMW21678.1"/>
    <property type="molecule type" value="Genomic_DNA"/>
</dbReference>